<keyword evidence="2" id="KW-1185">Reference proteome</keyword>
<reference evidence="2" key="1">
    <citation type="journal article" date="2016" name="Nat. Biotechnol.">
        <title>Sequencing wild and cultivated cassava and related species reveals extensive interspecific hybridization and genetic diversity.</title>
        <authorList>
            <person name="Bredeson J.V."/>
            <person name="Lyons J.B."/>
            <person name="Prochnik S.E."/>
            <person name="Wu G.A."/>
            <person name="Ha C.M."/>
            <person name="Edsinger-Gonzales E."/>
            <person name="Grimwood J."/>
            <person name="Schmutz J."/>
            <person name="Rabbi I.Y."/>
            <person name="Egesi C."/>
            <person name="Nauluvula P."/>
            <person name="Lebot V."/>
            <person name="Ndunguru J."/>
            <person name="Mkamilo G."/>
            <person name="Bart R.S."/>
            <person name="Setter T.L."/>
            <person name="Gleadow R.M."/>
            <person name="Kulakow P."/>
            <person name="Ferguson M.E."/>
            <person name="Rounsley S."/>
            <person name="Rokhsar D.S."/>
        </authorList>
    </citation>
    <scope>NUCLEOTIDE SEQUENCE [LARGE SCALE GENOMIC DNA]</scope>
    <source>
        <strain evidence="2">cv. AM560-2</strain>
    </source>
</reference>
<comment type="caution">
    <text evidence="1">The sequence shown here is derived from an EMBL/GenBank/DDBJ whole genome shotgun (WGS) entry which is preliminary data.</text>
</comment>
<evidence type="ECO:0000313" key="1">
    <source>
        <dbReference type="EMBL" id="OAY30869.2"/>
    </source>
</evidence>
<gene>
    <name evidence="1" type="ORF">MANES_14G064700v8</name>
</gene>
<evidence type="ECO:0000313" key="2">
    <source>
        <dbReference type="Proteomes" id="UP000091857"/>
    </source>
</evidence>
<proteinExistence type="predicted"/>
<dbReference type="EMBL" id="CM004400">
    <property type="protein sequence ID" value="OAY30869.2"/>
    <property type="molecule type" value="Genomic_DNA"/>
</dbReference>
<name>A0ACC8CKN0_MANES</name>
<organism evidence="1 2">
    <name type="scientific">Manihot esculenta</name>
    <name type="common">Cassava</name>
    <name type="synonym">Jatropha manihot</name>
    <dbReference type="NCBI Taxonomy" id="3983"/>
    <lineage>
        <taxon>Eukaryota</taxon>
        <taxon>Viridiplantae</taxon>
        <taxon>Streptophyta</taxon>
        <taxon>Embryophyta</taxon>
        <taxon>Tracheophyta</taxon>
        <taxon>Spermatophyta</taxon>
        <taxon>Magnoliopsida</taxon>
        <taxon>eudicotyledons</taxon>
        <taxon>Gunneridae</taxon>
        <taxon>Pentapetalae</taxon>
        <taxon>rosids</taxon>
        <taxon>fabids</taxon>
        <taxon>Malpighiales</taxon>
        <taxon>Euphorbiaceae</taxon>
        <taxon>Crotonoideae</taxon>
        <taxon>Manihoteae</taxon>
        <taxon>Manihot</taxon>
    </lineage>
</organism>
<protein>
    <submittedName>
        <fullName evidence="1">Uncharacterized protein</fullName>
    </submittedName>
</protein>
<dbReference type="Proteomes" id="UP000091857">
    <property type="component" value="Chromosome 14"/>
</dbReference>
<sequence>MRVMNITTPIPTPPPTTLSTTLTNPLINGILDFLLHLYLPFSHPITTLFIILPIFPTTIPYFSLPYSLPRSFFPTITPISDQVRSIGGPLNYMGNEHTAIFERPAKGSREGESFNRQQKHQLYLNNNFLHYEAGQLGMNLDPNLLSIGLKVSHEEEECNSSVKHASDQKTSVLPLMLSLGDSLKAEIDRQKAEFDQHIRLMEENMIKEMREVGHRHTVALLSAIETGIGRKLHEKELELQNMNRKNNELAERIKQISTEVHSWQCRAKYNESLVNALKSNLKQVMTQGINHWKEGCGDSEVDNTPSNANQNHMNVMGANSISFESQMTCTACKSKEASMLLLPCRHLCLCKDCAGSIDVCPICHIRKAAGVEVFLS</sequence>
<accession>A0ACC8CKN0</accession>